<dbReference type="RefSeq" id="WP_012384396.1">
    <property type="nucleotide sequence ID" value="NC_010581.1"/>
</dbReference>
<dbReference type="Proteomes" id="UP000001695">
    <property type="component" value="Chromosome"/>
</dbReference>
<dbReference type="Pfam" id="PF25963">
    <property type="entry name" value="Beta-barrel_AAEA"/>
    <property type="match status" value="1"/>
</dbReference>
<dbReference type="KEGG" id="bid:Bind_1399"/>
<reference evidence="4 5" key="2">
    <citation type="journal article" date="2010" name="J. Bacteriol.">
        <title>Complete genome sequence of Beijerinckia indica subsp. indica.</title>
        <authorList>
            <person name="Tamas I."/>
            <person name="Dedysh S.N."/>
            <person name="Liesack W."/>
            <person name="Stott M.B."/>
            <person name="Alam M."/>
            <person name="Murrell J.C."/>
            <person name="Dunfield P.F."/>
        </authorList>
    </citation>
    <scope>NUCLEOTIDE SEQUENCE [LARGE SCALE GENOMIC DNA]</scope>
    <source>
        <strain evidence="5">ATCC 9039 / DSM 1715 / NCIMB 8712</strain>
    </source>
</reference>
<evidence type="ECO:0000256" key="1">
    <source>
        <dbReference type="SAM" id="Phobius"/>
    </source>
</evidence>
<dbReference type="Gene3D" id="2.40.30.170">
    <property type="match status" value="1"/>
</dbReference>
<accession>B2IKA9</accession>
<evidence type="ECO:0000259" key="3">
    <source>
        <dbReference type="Pfam" id="PF25963"/>
    </source>
</evidence>
<dbReference type="eggNOG" id="COG1566">
    <property type="taxonomic scope" value="Bacteria"/>
</dbReference>
<keyword evidence="5" id="KW-1185">Reference proteome</keyword>
<dbReference type="EMBL" id="CP001016">
    <property type="protein sequence ID" value="ACB95039.1"/>
    <property type="molecule type" value="Genomic_DNA"/>
</dbReference>
<feature type="domain" description="Multidrug resistance protein MdtA-like barrel-sandwich hybrid" evidence="2">
    <location>
        <begin position="48"/>
        <end position="187"/>
    </location>
</feature>
<dbReference type="HOGENOM" id="CLU_018816_15_2_5"/>
<organism evidence="4 5">
    <name type="scientific">Beijerinckia indica subsp. indica (strain ATCC 9039 / DSM 1715 / NCIMB 8712)</name>
    <dbReference type="NCBI Taxonomy" id="395963"/>
    <lineage>
        <taxon>Bacteria</taxon>
        <taxon>Pseudomonadati</taxon>
        <taxon>Pseudomonadota</taxon>
        <taxon>Alphaproteobacteria</taxon>
        <taxon>Hyphomicrobiales</taxon>
        <taxon>Beijerinckiaceae</taxon>
        <taxon>Beijerinckia</taxon>
    </lineage>
</organism>
<keyword evidence="1" id="KW-0472">Membrane</keyword>
<dbReference type="PANTHER" id="PTHR30367">
    <property type="entry name" value="P-HYDROXYBENZOIC ACID EFFLUX PUMP SUBUNIT AAEA-RELATED"/>
    <property type="match status" value="1"/>
</dbReference>
<dbReference type="PROSITE" id="PS51257">
    <property type="entry name" value="PROKAR_LIPOPROTEIN"/>
    <property type="match status" value="1"/>
</dbReference>
<dbReference type="InterPro" id="IPR058634">
    <property type="entry name" value="AaeA-lik-b-barrel"/>
</dbReference>
<proteinExistence type="predicted"/>
<dbReference type="Gene3D" id="2.40.50.100">
    <property type="match status" value="1"/>
</dbReference>
<evidence type="ECO:0000313" key="5">
    <source>
        <dbReference type="Proteomes" id="UP000001695"/>
    </source>
</evidence>
<protein>
    <submittedName>
        <fullName evidence="4">Secretion protein HlyD family protein</fullName>
    </submittedName>
</protein>
<dbReference type="SUPFAM" id="SSF111369">
    <property type="entry name" value="HlyD-like secretion proteins"/>
    <property type="match status" value="1"/>
</dbReference>
<evidence type="ECO:0000313" key="4">
    <source>
        <dbReference type="EMBL" id="ACB95039.1"/>
    </source>
</evidence>
<name>B2IKA9_BEII9</name>
<dbReference type="InterPro" id="IPR050393">
    <property type="entry name" value="MFP_Efflux_Pump"/>
</dbReference>
<dbReference type="GO" id="GO:0055085">
    <property type="term" value="P:transmembrane transport"/>
    <property type="evidence" value="ECO:0007669"/>
    <property type="project" value="InterPro"/>
</dbReference>
<reference evidence="5" key="1">
    <citation type="submission" date="2008-03" db="EMBL/GenBank/DDBJ databases">
        <title>Complete sequence of chromosome of Beijerinckia indica subsp. indica ATCC 9039.</title>
        <authorList>
            <consortium name="US DOE Joint Genome Institute"/>
            <person name="Copeland A."/>
            <person name="Lucas S."/>
            <person name="Lapidus A."/>
            <person name="Glavina del Rio T."/>
            <person name="Dalin E."/>
            <person name="Tice H."/>
            <person name="Bruce D."/>
            <person name="Goodwin L."/>
            <person name="Pitluck S."/>
            <person name="LaButti K."/>
            <person name="Schmutz J."/>
            <person name="Larimer F."/>
            <person name="Land M."/>
            <person name="Hauser L."/>
            <person name="Kyrpides N."/>
            <person name="Mikhailova N."/>
            <person name="Dunfield P.F."/>
            <person name="Dedysh S.N."/>
            <person name="Liesack W."/>
            <person name="Saw J.H."/>
            <person name="Alam M."/>
            <person name="Chen Y."/>
            <person name="Murrell J.C."/>
            <person name="Richardson P."/>
        </authorList>
    </citation>
    <scope>NUCLEOTIDE SEQUENCE [LARGE SCALE GENOMIC DNA]</scope>
    <source>
        <strain evidence="5">ATCC 9039 / DSM 1715 / NCIMB 8712</strain>
    </source>
</reference>
<gene>
    <name evidence="4" type="ordered locus">Bind_1399</name>
</gene>
<dbReference type="AlphaFoldDB" id="B2IKA9"/>
<sequence length="302" mass="33457">MFKRYREFVRIGITFLLLAAACAGLYGLFIHYMYAPWTRDGRVRVQVVNSAPEVSGTIVGIHVTDNQSVKIGDLLYEIDPAEYEIAVAGAQAELASRQADMAVKVSEAERRAALTTLSASIEEKQQYSGAAAAARAAVNAAQARLDRANLDLEHTKLHSTVNGYVTNLLMRLGDFASTGRTNISIVDSDSFWVDGYFEETKLGNLKLNDKVYIQLMGYTALLTGHIESFTRGISTINATPGTQGLPNVDPIYTWVRLAQRIPVRIHIDDIPEGVPLAAGMTCTVWVKQEPLWQRIVAWFRRH</sequence>
<keyword evidence="1" id="KW-0812">Transmembrane</keyword>
<evidence type="ECO:0000259" key="2">
    <source>
        <dbReference type="Pfam" id="PF25917"/>
    </source>
</evidence>
<keyword evidence="1" id="KW-1133">Transmembrane helix</keyword>
<feature type="transmembrane region" description="Helical" evidence="1">
    <location>
        <begin position="12"/>
        <end position="34"/>
    </location>
</feature>
<dbReference type="InterPro" id="IPR058625">
    <property type="entry name" value="MdtA-like_BSH"/>
</dbReference>
<feature type="domain" description="p-hydroxybenzoic acid efflux pump subunit AaeA-like beta-barrel" evidence="3">
    <location>
        <begin position="190"/>
        <end position="286"/>
    </location>
</feature>
<dbReference type="OrthoDB" id="9811754at2"/>
<dbReference type="PANTHER" id="PTHR30367:SF1">
    <property type="entry name" value="MULTIDRUG RESISTANCE PROTEIN MDTN"/>
    <property type="match status" value="1"/>
</dbReference>
<dbReference type="Pfam" id="PF25917">
    <property type="entry name" value="BSH_RND"/>
    <property type="match status" value="1"/>
</dbReference>
<dbReference type="STRING" id="395963.Bind_1399"/>